<feature type="compositionally biased region" description="Basic and acidic residues" evidence="1">
    <location>
        <begin position="304"/>
        <end position="332"/>
    </location>
</feature>
<keyword evidence="5" id="KW-1185">Reference proteome</keyword>
<reference evidence="4 5" key="2">
    <citation type="submission" date="2016-05" db="EMBL/GenBank/DDBJ databases">
        <authorList>
            <person name="Naeem Raeece"/>
        </authorList>
    </citation>
    <scope>NUCLEOTIDE SEQUENCE [LARGE SCALE GENOMIC DNA]</scope>
</reference>
<evidence type="ECO:0000313" key="5">
    <source>
        <dbReference type="Proteomes" id="UP000078555"/>
    </source>
</evidence>
<sequence>MLRIFYFRVPSCSNFALPSVSLHHLFGFACPPHPMAAFKPYKFIIFDKNWRNSNFYTQVINYLNLSILCKEIYVSDKYGKLTYEQICKDKIRYFSDRDLFYKLKKNETYQKGKEGQKKFSIKGNAIMGNSNYMANTPPGSHKKEEFHENEQNLCENKSTEVNAELISEENPIWGKRNLVGLFTYEEGKKKEFLNTLNLCKIYKVDHMNILCLNGHNSIQDIFKGYHFKNRISLFCPFYVIHSDQQNGEKHDFDKYSKSIICRIKDFLYTIISDFLPLNYKHIYLSDLVRAIILNSELCERNAGENKESYKKGKKENGSKRIRNDDMRKDKIAGRGNKQGRRVQLYIESTLRVVCAIKKASHIGITASTFLLN</sequence>
<reference evidence="2" key="1">
    <citation type="submission" date="2016-05" db="EMBL/GenBank/DDBJ databases">
        <authorList>
            <person name="Lavstsen T."/>
            <person name="Jespersen J.S."/>
        </authorList>
    </citation>
    <scope>NUCLEOTIDE SEQUENCE [LARGE SCALE GENOMIC DNA]</scope>
</reference>
<gene>
    <name evidence="2" type="ORF">POVWA1_019780</name>
    <name evidence="3" type="ORF">POVWA2_019970</name>
</gene>
<dbReference type="EMBL" id="FLRE01000077">
    <property type="protein sequence ID" value="SBT34467.1"/>
    <property type="molecule type" value="Genomic_DNA"/>
</dbReference>
<name>A0A1A8YQR9_PLAOA</name>
<dbReference type="EMBL" id="FLRD01000062">
    <property type="protein sequence ID" value="SBT33965.1"/>
    <property type="molecule type" value="Genomic_DNA"/>
</dbReference>
<evidence type="ECO:0000313" key="4">
    <source>
        <dbReference type="Proteomes" id="UP000078550"/>
    </source>
</evidence>
<evidence type="ECO:0000256" key="1">
    <source>
        <dbReference type="SAM" id="MobiDB-lite"/>
    </source>
</evidence>
<dbReference type="Proteomes" id="UP000078550">
    <property type="component" value="Unassembled WGS sequence"/>
</dbReference>
<dbReference type="Proteomes" id="UP000078555">
    <property type="component" value="Unassembled WGS sequence"/>
</dbReference>
<organism evidence="2 5">
    <name type="scientific">Plasmodium ovale wallikeri</name>
    <dbReference type="NCBI Taxonomy" id="864142"/>
    <lineage>
        <taxon>Eukaryota</taxon>
        <taxon>Sar</taxon>
        <taxon>Alveolata</taxon>
        <taxon>Apicomplexa</taxon>
        <taxon>Aconoidasida</taxon>
        <taxon>Haemosporida</taxon>
        <taxon>Plasmodiidae</taxon>
        <taxon>Plasmodium</taxon>
        <taxon>Plasmodium (Plasmodium)</taxon>
    </lineage>
</organism>
<proteinExistence type="predicted"/>
<dbReference type="PROSITE" id="PS51257">
    <property type="entry name" value="PROKAR_LIPOPROTEIN"/>
    <property type="match status" value="1"/>
</dbReference>
<feature type="region of interest" description="Disordered" evidence="1">
    <location>
        <begin position="304"/>
        <end position="333"/>
    </location>
</feature>
<evidence type="ECO:0000313" key="2">
    <source>
        <dbReference type="EMBL" id="SBT33965.1"/>
    </source>
</evidence>
<evidence type="ECO:0000313" key="3">
    <source>
        <dbReference type="EMBL" id="SBT34467.1"/>
    </source>
</evidence>
<accession>A0A1A8YQR9</accession>
<protein>
    <submittedName>
        <fullName evidence="2">Uncharacterized protein</fullName>
    </submittedName>
</protein>
<dbReference type="AlphaFoldDB" id="A0A1A8YQR9"/>